<evidence type="ECO:0000313" key="2">
    <source>
        <dbReference type="Proteomes" id="UP000236594"/>
    </source>
</evidence>
<dbReference type="OrthoDB" id="9814627at2"/>
<dbReference type="Proteomes" id="UP000236594">
    <property type="component" value="Unassembled WGS sequence"/>
</dbReference>
<protein>
    <recommendedName>
        <fullName evidence="3">Sugar-binding protein</fullName>
    </recommendedName>
</protein>
<gene>
    <name evidence="1" type="ORF">C1631_006500</name>
</gene>
<proteinExistence type="predicted"/>
<reference evidence="1 2" key="1">
    <citation type="submission" date="2018-04" db="EMBL/GenBank/DDBJ databases">
        <title>Draft Genome Sequence of Phosphate-Solubilizing Chryseobacterium sp. ISE14 that is a Biocontrol and Plant Growth-Promoting Rhizobacterium Isolated from Cucumber.</title>
        <authorList>
            <person name="Jeong J.-J."/>
            <person name="Sang M.K."/>
            <person name="Choi I.-G."/>
            <person name="Kim K.D."/>
        </authorList>
    </citation>
    <scope>NUCLEOTIDE SEQUENCE [LARGE SCALE GENOMIC DNA]</scope>
    <source>
        <strain evidence="1 2">ISE14</strain>
    </source>
</reference>
<dbReference type="EMBL" id="PPED02000001">
    <property type="protein sequence ID" value="PWN72245.1"/>
    <property type="molecule type" value="Genomic_DNA"/>
</dbReference>
<organism evidence="1 2">
    <name type="scientific">Chryseobacterium phosphatilyticum</name>
    <dbReference type="NCBI Taxonomy" id="475075"/>
    <lineage>
        <taxon>Bacteria</taxon>
        <taxon>Pseudomonadati</taxon>
        <taxon>Bacteroidota</taxon>
        <taxon>Flavobacteriia</taxon>
        <taxon>Flavobacteriales</taxon>
        <taxon>Weeksellaceae</taxon>
        <taxon>Chryseobacterium group</taxon>
        <taxon>Chryseobacterium</taxon>
    </lineage>
</organism>
<sequence length="984" mass="110397">MKSIFLIAKLSFLLLPIFVIAQNRPQVYNTVPPSPNASAFTRYREYPVSNATGLIQIEVPLYTIQLKTFSFPINLSYHASGRRAKLDYSPVGLGWIINASGNASRTIKGRTDPIPNSFSIPKFNDLNPQSDYSKIEKLLDMEGDNGALNNQHDIFSFAVGDKSGKFIVTDLGVVFLNGEPYKGTIHNGGIIITDENGTAYTFADREDNTVYTAEKSTSWFLSKITTSEGEEIIFQYTIIPVSNTNDIVGNWIVRDEVQISDQYQALGQTMQGSSCLPPQTGLGVRVDQVYGTPSVSNYKMRSLSSIDFPNGRIAFVYDSKMKLTSMDLFNRSGALLRKNGFSYQSVPNENLSNNNSQLLNSTWFQDPAGNQSEVYHFSYYDDPAYRLNNLAQNIFLKNKDWWGFLNNKSNNFSVPKFEVDNYFSSPNYMSSSYGTPGVKNPSFGFKLNTTLKKIIYPTKGYSEFIYEPNRGKRDGNPVIDGPGLRIGQINTGDGSGNELYTQYKYGDDENGIGYFMIYPSERDFKSARYRIIDPGSGDPNLCFYRETTYTSEPIESMAEAYSFPIYYNKVTEYKFSSSEPSIKKGKTEFYYSVPQIDANYLSMPGGSFTTLKGNMLCNLSSFLYREVYLGANNNSKLIGKSVYERGTSGNFNMIYSEQSNYAFFKQQTIFEIFMSRWIDCASSLYYTGAPDQQCTINRAINEYAPMFGFASSSVNVAGNRLVRHEVAEKINNQLITRVDLYEYGSGGDETPSDQFPRKKKTTFADGIINEVEYKYASEKNNQKLINANIIGIPLETAIVKKENATATGKTISRSETKYDNPAHLFPSSAVSYNILDNTPSTEVTYDKYDSKGNLQQYTIRNGVPTAIVWGYNNTQPIAKVEGATYAQVENLVSSIVSASDSDASNPANEPAFIIALDNFRRNADLSAYQITTYTYDPLIGVTSITPPSGIREVYIYDTANRLKEVREDSKTGKLVKEFKYNYKN</sequence>
<name>A0A316XEG2_9FLAO</name>
<keyword evidence="2" id="KW-1185">Reference proteome</keyword>
<evidence type="ECO:0008006" key="3">
    <source>
        <dbReference type="Google" id="ProtNLM"/>
    </source>
</evidence>
<evidence type="ECO:0000313" key="1">
    <source>
        <dbReference type="EMBL" id="PWN72245.1"/>
    </source>
</evidence>
<dbReference type="AlphaFoldDB" id="A0A316XEG2"/>
<dbReference type="Gene3D" id="2.180.10.10">
    <property type="entry name" value="RHS repeat-associated core"/>
    <property type="match status" value="1"/>
</dbReference>
<comment type="caution">
    <text evidence="1">The sequence shown here is derived from an EMBL/GenBank/DDBJ whole genome shotgun (WGS) entry which is preliminary data.</text>
</comment>
<dbReference type="RefSeq" id="WP_109711206.1">
    <property type="nucleotide sequence ID" value="NZ_PPED02000001.1"/>
</dbReference>
<accession>A0A316XEG2</accession>